<dbReference type="SUPFAM" id="SSF56219">
    <property type="entry name" value="DNase I-like"/>
    <property type="match status" value="1"/>
</dbReference>
<dbReference type="InterPro" id="IPR036691">
    <property type="entry name" value="Endo/exonu/phosph_ase_sf"/>
</dbReference>
<evidence type="ECO:0000259" key="1">
    <source>
        <dbReference type="Pfam" id="PF00078"/>
    </source>
</evidence>
<organism evidence="2 3">
    <name type="scientific">Riccia sorocarpa</name>
    <dbReference type="NCBI Taxonomy" id="122646"/>
    <lineage>
        <taxon>Eukaryota</taxon>
        <taxon>Viridiplantae</taxon>
        <taxon>Streptophyta</taxon>
        <taxon>Embryophyta</taxon>
        <taxon>Marchantiophyta</taxon>
        <taxon>Marchantiopsida</taxon>
        <taxon>Marchantiidae</taxon>
        <taxon>Marchantiales</taxon>
        <taxon>Ricciaceae</taxon>
        <taxon>Riccia</taxon>
    </lineage>
</organism>
<dbReference type="EMBL" id="JBJQOH010000002">
    <property type="protein sequence ID" value="KAL3695568.1"/>
    <property type="molecule type" value="Genomic_DNA"/>
</dbReference>
<protein>
    <recommendedName>
        <fullName evidence="1">Reverse transcriptase domain-containing protein</fullName>
    </recommendedName>
</protein>
<gene>
    <name evidence="2" type="ORF">R1sor_009644</name>
</gene>
<dbReference type="Pfam" id="PF00078">
    <property type="entry name" value="RVT_1"/>
    <property type="match status" value="1"/>
</dbReference>
<feature type="domain" description="Reverse transcriptase" evidence="1">
    <location>
        <begin position="319"/>
        <end position="393"/>
    </location>
</feature>
<dbReference type="Proteomes" id="UP001633002">
    <property type="component" value="Unassembled WGS sequence"/>
</dbReference>
<dbReference type="Gene3D" id="3.60.10.10">
    <property type="entry name" value="Endonuclease/exonuclease/phosphatase"/>
    <property type="match status" value="1"/>
</dbReference>
<dbReference type="AlphaFoldDB" id="A0ABD3HVN6"/>
<dbReference type="PANTHER" id="PTHR31635">
    <property type="entry name" value="REVERSE TRANSCRIPTASE DOMAIN-CONTAINING PROTEIN-RELATED"/>
    <property type="match status" value="1"/>
</dbReference>
<comment type="caution">
    <text evidence="2">The sequence shown here is derived from an EMBL/GenBank/DDBJ whole genome shotgun (WGS) entry which is preliminary data.</text>
</comment>
<proteinExistence type="predicted"/>
<evidence type="ECO:0000313" key="3">
    <source>
        <dbReference type="Proteomes" id="UP001633002"/>
    </source>
</evidence>
<dbReference type="InterPro" id="IPR000477">
    <property type="entry name" value="RT_dom"/>
</dbReference>
<sequence length="732" mass="83117">MITDPVDQIGGNAKLPTGDELTHWNALLEAFNLCDTFRRTDSALKFTWDNRRLPALTEQRIDPANPPQDTGRVLKRLDRVYVDSSLLITHLRTEILSGSELSDHLPVSASFRFGPPPVYTKSNYRMNVTSLQDPMLKTHITDLWVKWQKKHQDSGASALDTLKSCIKRTAKFCQLWGKRKALKRKEKHAKLTLKVHGLLLQLQSNPSNIYTQIKLEAAQTELNAWEGERPRWTQQLLDRRWEEESERSSKLFFNSIKARKKQTSVHALQDEEGNLHTEEGEILQMAAQYFQDILQEPPADPLQQQVSQELLQHVQARLRLSPVLQRLITWEQNAFVPGRQLHSTVLLCNEAIHHAKTEGQDCVFLKIDLKKAFDSLRWDFLYEAMQTMGFGDYFTHLVSTLNSSAASSILFQKKREGGMGLISLQAQSQVFTSKLIRWAHDLGPHPLKAWLKAQFQSIADIRWSSSHITWVSSRSRGAWPSLSPILLHLCKVWQLTAKHLRPLHQLPIQTWQKLSVWGPKTEGVRNVTRVASSGPFATLKAAGIEEIGQITDGSTKTPLLRAVPPHTVITSTLTRSYERILDTTPTFSNPHLRPSDYAITPPTAPCWCIQLMDAAPANNAALQVSHAKAAYRIQVRALLTVDRNTLPQDAQWELAPVLTSAKSQKRVTSKTLLNWEDNLAVLATMQWADKSDFMSAPNSAIRRLITTDKTTVQRRVQKWALSHHFDHTDTTI</sequence>
<evidence type="ECO:0000313" key="2">
    <source>
        <dbReference type="EMBL" id="KAL3695568.1"/>
    </source>
</evidence>
<reference evidence="2 3" key="1">
    <citation type="submission" date="2024-09" db="EMBL/GenBank/DDBJ databases">
        <title>Chromosome-scale assembly of Riccia sorocarpa.</title>
        <authorList>
            <person name="Paukszto L."/>
        </authorList>
    </citation>
    <scope>NUCLEOTIDE SEQUENCE [LARGE SCALE GENOMIC DNA]</scope>
    <source>
        <strain evidence="2">LP-2024</strain>
        <tissue evidence="2">Aerial parts of the thallus</tissue>
    </source>
</reference>
<dbReference type="PANTHER" id="PTHR31635:SF196">
    <property type="entry name" value="REVERSE TRANSCRIPTASE DOMAIN-CONTAINING PROTEIN-RELATED"/>
    <property type="match status" value="1"/>
</dbReference>
<name>A0ABD3HVN6_9MARC</name>
<keyword evidence="3" id="KW-1185">Reference proteome</keyword>
<accession>A0ABD3HVN6</accession>